<dbReference type="InterPro" id="IPR008979">
    <property type="entry name" value="Galactose-bd-like_sf"/>
</dbReference>
<evidence type="ECO:0000313" key="6">
    <source>
        <dbReference type="Proteomes" id="UP000192596"/>
    </source>
</evidence>
<dbReference type="InterPro" id="IPR046347">
    <property type="entry name" value="bZIP_sf"/>
</dbReference>
<evidence type="ECO:0000256" key="3">
    <source>
        <dbReference type="SAM" id="Phobius"/>
    </source>
</evidence>
<evidence type="ECO:0000256" key="2">
    <source>
        <dbReference type="SAM" id="MobiDB-lite"/>
    </source>
</evidence>
<evidence type="ECO:0000256" key="1">
    <source>
        <dbReference type="ARBA" id="ARBA00007884"/>
    </source>
</evidence>
<dbReference type="GO" id="GO:0003700">
    <property type="term" value="F:DNA-binding transcription factor activity"/>
    <property type="evidence" value="ECO:0007669"/>
    <property type="project" value="InterPro"/>
</dbReference>
<evidence type="ECO:0000313" key="5">
    <source>
        <dbReference type="EMBL" id="OQO05108.1"/>
    </source>
</evidence>
<gene>
    <name evidence="5" type="ORF">B0A48_08128</name>
</gene>
<dbReference type="Gene3D" id="1.20.5.170">
    <property type="match status" value="1"/>
</dbReference>
<accession>A0A1V8T1K7</accession>
<dbReference type="Proteomes" id="UP000192596">
    <property type="component" value="Unassembled WGS sequence"/>
</dbReference>
<dbReference type="PANTHER" id="PTHR13194:SF19">
    <property type="entry name" value="NAD(P)-BINDING ROSSMANN-FOLD SUPERFAMILY PROTEIN"/>
    <property type="match status" value="1"/>
</dbReference>
<keyword evidence="3" id="KW-0472">Membrane</keyword>
<dbReference type="SUPFAM" id="SSF57959">
    <property type="entry name" value="Leucine zipper domain"/>
    <property type="match status" value="1"/>
</dbReference>
<name>A0A1V8T1K7_9PEZI</name>
<feature type="transmembrane region" description="Helical" evidence="3">
    <location>
        <begin position="464"/>
        <end position="481"/>
    </location>
</feature>
<dbReference type="InParanoid" id="A0A1V8T1K7"/>
<dbReference type="CDD" id="cd14688">
    <property type="entry name" value="bZIP_YAP"/>
    <property type="match status" value="1"/>
</dbReference>
<dbReference type="AlphaFoldDB" id="A0A1V8T1K7"/>
<dbReference type="STRING" id="1507870.A0A1V8T1K7"/>
<dbReference type="Pfam" id="PF08547">
    <property type="entry name" value="CIA30"/>
    <property type="match status" value="1"/>
</dbReference>
<dbReference type="EMBL" id="NAJO01000020">
    <property type="protein sequence ID" value="OQO05108.1"/>
    <property type="molecule type" value="Genomic_DNA"/>
</dbReference>
<dbReference type="SUPFAM" id="SSF49785">
    <property type="entry name" value="Galactose-binding domain-like"/>
    <property type="match status" value="1"/>
</dbReference>
<dbReference type="GO" id="GO:0010257">
    <property type="term" value="P:NADH dehydrogenase complex assembly"/>
    <property type="evidence" value="ECO:0007669"/>
    <property type="project" value="TreeGrafter"/>
</dbReference>
<feature type="region of interest" description="Disordered" evidence="2">
    <location>
        <begin position="1"/>
        <end position="40"/>
    </location>
</feature>
<comment type="caution">
    <text evidence="5">The sequence shown here is derived from an EMBL/GenBank/DDBJ whole genome shotgun (WGS) entry which is preliminary data.</text>
</comment>
<dbReference type="OrthoDB" id="426386at2759"/>
<dbReference type="InterPro" id="IPR004827">
    <property type="entry name" value="bZIP"/>
</dbReference>
<feature type="compositionally biased region" description="Low complexity" evidence="2">
    <location>
        <begin position="23"/>
        <end position="40"/>
    </location>
</feature>
<proteinExistence type="inferred from homology"/>
<keyword evidence="3" id="KW-0812">Transmembrane</keyword>
<sequence>MARPASYSYPPQYAMQQQPSKQYPTAHSTSSAYSASANPNEDWTKISDLAERRRIQNRIAQRNYRKKLKKRLEDLERHMVPQHYILPSSDDRSMFAQQYTRQLSTSPPPFSYVSGPSQDASSFATYASSMSYNNFPSGMDMPLYPSYVQPIHQAYTGLSTPPIKQEFFGGEDEMSPFSMGYASIAGVDAATAQVYSDMAASTPFFTEKAEFFEPLSPGIMANINDDHMKKEDLVLFGGSQGWHDADWTASDDRVRGGKSQSYFDCFEKSGRFHGTLDIKTLGGAGFASQRTTGNDQKWDLSAYAGLQINVAKGDKKRYTLTVKDTLLPPNPDDGREQSTISWECDFELPPQAEPGHTTNRQIFIPWESFNPTFRGRLKKDAHALDTKSIKRLSLLMRSFFGTQEGDFSITINSIKALVKVPPPDGDDDVIVNVDALEKGDGNIDVSNGPNRRGFFAGFPWRTQAPTVYTLIVFGLLYFVILPRC</sequence>
<keyword evidence="6" id="KW-1185">Reference proteome</keyword>
<organism evidence="5 6">
    <name type="scientific">Cryoendolithus antarcticus</name>
    <dbReference type="NCBI Taxonomy" id="1507870"/>
    <lineage>
        <taxon>Eukaryota</taxon>
        <taxon>Fungi</taxon>
        <taxon>Dikarya</taxon>
        <taxon>Ascomycota</taxon>
        <taxon>Pezizomycotina</taxon>
        <taxon>Dothideomycetes</taxon>
        <taxon>Dothideomycetidae</taxon>
        <taxon>Cladosporiales</taxon>
        <taxon>Cladosporiaceae</taxon>
        <taxon>Cryoendolithus</taxon>
    </lineage>
</organism>
<dbReference type="InterPro" id="IPR039131">
    <property type="entry name" value="NDUFAF1"/>
</dbReference>
<dbReference type="PANTHER" id="PTHR13194">
    <property type="entry name" value="COMPLEX I INTERMEDIATE-ASSOCIATED PROTEIN 30"/>
    <property type="match status" value="1"/>
</dbReference>
<protein>
    <recommendedName>
        <fullName evidence="4">BZIP domain-containing protein</fullName>
    </recommendedName>
</protein>
<keyword evidence="3" id="KW-1133">Transmembrane helix</keyword>
<evidence type="ECO:0000259" key="4">
    <source>
        <dbReference type="PROSITE" id="PS00036"/>
    </source>
</evidence>
<dbReference type="PROSITE" id="PS00036">
    <property type="entry name" value="BZIP_BASIC"/>
    <property type="match status" value="1"/>
</dbReference>
<dbReference type="GO" id="GO:0051082">
    <property type="term" value="F:unfolded protein binding"/>
    <property type="evidence" value="ECO:0007669"/>
    <property type="project" value="TreeGrafter"/>
</dbReference>
<feature type="domain" description="BZIP" evidence="4">
    <location>
        <begin position="52"/>
        <end position="67"/>
    </location>
</feature>
<reference evidence="6" key="1">
    <citation type="submission" date="2017-03" db="EMBL/GenBank/DDBJ databases">
        <title>Genomes of endolithic fungi from Antarctica.</title>
        <authorList>
            <person name="Coleine C."/>
            <person name="Masonjones S."/>
            <person name="Stajich J.E."/>
        </authorList>
    </citation>
    <scope>NUCLEOTIDE SEQUENCE [LARGE SCALE GENOMIC DNA]</scope>
    <source>
        <strain evidence="6">CCFEE 5527</strain>
    </source>
</reference>
<comment type="similarity">
    <text evidence="1">Belongs to the CIA30 family.</text>
</comment>
<dbReference type="InterPro" id="IPR013857">
    <property type="entry name" value="NADH-UbQ_OxRdtase-assoc_prot30"/>
</dbReference>